<reference evidence="1 2" key="1">
    <citation type="submission" date="2023-06" db="EMBL/GenBank/DDBJ databases">
        <title>Rhodococcus indonesiensis sp. nov a new member of the Rhodococcus ruber lineage isolated from a sediment of neutral hot spring.</title>
        <authorList>
            <person name="Kusuma A.B."/>
            <person name="Fenylestari G."/>
            <person name="Ammar F."/>
            <person name="Nouioui I."/>
            <person name="Goodfellow M."/>
        </authorList>
    </citation>
    <scope>NUCLEOTIDE SEQUENCE [LARGE SCALE GENOMIC DNA]</scope>
    <source>
        <strain evidence="1 2">CSLK01-03</strain>
    </source>
</reference>
<protein>
    <submittedName>
        <fullName evidence="1">DUF2744 domain-containing protein</fullName>
    </submittedName>
</protein>
<evidence type="ECO:0000313" key="2">
    <source>
        <dbReference type="Proteomes" id="UP001233164"/>
    </source>
</evidence>
<keyword evidence="2" id="KW-1185">Reference proteome</keyword>
<dbReference type="RefSeq" id="WP_289378768.1">
    <property type="nucleotide sequence ID" value="NZ_JAUBOF010000027.1"/>
</dbReference>
<gene>
    <name evidence="1" type="ORF">QT969_10410</name>
</gene>
<dbReference type="Pfam" id="PF10910">
    <property type="entry name" value="Phage_gene29"/>
    <property type="match status" value="1"/>
</dbReference>
<evidence type="ECO:0000313" key="1">
    <source>
        <dbReference type="EMBL" id="MDM7488703.1"/>
    </source>
</evidence>
<comment type="caution">
    <text evidence="1">The sequence shown here is derived from an EMBL/GenBank/DDBJ whole genome shotgun (WGS) entry which is preliminary data.</text>
</comment>
<organism evidence="1 2">
    <name type="scientific">Rhodococcus indonesiensis</name>
    <dbReference type="NCBI Taxonomy" id="3055869"/>
    <lineage>
        <taxon>Bacteria</taxon>
        <taxon>Bacillati</taxon>
        <taxon>Actinomycetota</taxon>
        <taxon>Actinomycetes</taxon>
        <taxon>Mycobacteriales</taxon>
        <taxon>Nocardiaceae</taxon>
        <taxon>Rhodococcus</taxon>
    </lineage>
</organism>
<accession>A0ABT7RM36</accession>
<name>A0ABT7RM36_9NOCA</name>
<proteinExistence type="predicted"/>
<dbReference type="Proteomes" id="UP001233164">
    <property type="component" value="Unassembled WGS sequence"/>
</dbReference>
<sequence length="210" mass="23251">MSQDNTAPKVKAFTDSLGRIDGKTFDQWPAWEGRGLPLRGNCDPKNPRQAFLWMFTALPGVQGAPLPLPTDYWETVSWRQWQLGARPTEEPQLKYQPPMNMVADRWTAAGKWVTLDTPDPVYPTMTDIVSKLSQQDRAELKAVITEKLGFEDVPEPSAPAGHLRVDALAARLGTETADVIELLGNWGMPVGALDYVDRAVGERIAAHMGL</sequence>
<dbReference type="InterPro" id="IPR021226">
    <property type="entry name" value="Phage_gene29"/>
</dbReference>
<dbReference type="EMBL" id="JAUBOF010000027">
    <property type="protein sequence ID" value="MDM7488703.1"/>
    <property type="molecule type" value="Genomic_DNA"/>
</dbReference>